<keyword evidence="3" id="KW-1185">Reference proteome</keyword>
<name>A0ABQ1X4W6_9BACT</name>
<organism evidence="2 3">
    <name type="scientific">Hymenobacter glacieicola</name>
    <dbReference type="NCBI Taxonomy" id="1562124"/>
    <lineage>
        <taxon>Bacteria</taxon>
        <taxon>Pseudomonadati</taxon>
        <taxon>Bacteroidota</taxon>
        <taxon>Cytophagia</taxon>
        <taxon>Cytophagales</taxon>
        <taxon>Hymenobacteraceae</taxon>
        <taxon>Hymenobacter</taxon>
    </lineage>
</organism>
<dbReference type="EMBL" id="BMGS01000015">
    <property type="protein sequence ID" value="GGG60157.1"/>
    <property type="molecule type" value="Genomic_DNA"/>
</dbReference>
<accession>A0ABQ1X4W6</accession>
<dbReference type="Proteomes" id="UP000601361">
    <property type="component" value="Unassembled WGS sequence"/>
</dbReference>
<proteinExistence type="predicted"/>
<dbReference type="Pfam" id="PF02661">
    <property type="entry name" value="Fic"/>
    <property type="match status" value="1"/>
</dbReference>
<comment type="caution">
    <text evidence="2">The sequence shown here is derived from an EMBL/GenBank/DDBJ whole genome shotgun (WGS) entry which is preliminary data.</text>
</comment>
<dbReference type="InterPro" id="IPR003812">
    <property type="entry name" value="Fido"/>
</dbReference>
<dbReference type="InterPro" id="IPR036597">
    <property type="entry name" value="Fido-like_dom_sf"/>
</dbReference>
<dbReference type="PROSITE" id="PS51459">
    <property type="entry name" value="FIDO"/>
    <property type="match status" value="1"/>
</dbReference>
<evidence type="ECO:0000259" key="1">
    <source>
        <dbReference type="PROSITE" id="PS51459"/>
    </source>
</evidence>
<reference evidence="3" key="1">
    <citation type="journal article" date="2019" name="Int. J. Syst. Evol. Microbiol.">
        <title>The Global Catalogue of Microorganisms (GCM) 10K type strain sequencing project: providing services to taxonomists for standard genome sequencing and annotation.</title>
        <authorList>
            <consortium name="The Broad Institute Genomics Platform"/>
            <consortium name="The Broad Institute Genome Sequencing Center for Infectious Disease"/>
            <person name="Wu L."/>
            <person name="Ma J."/>
        </authorList>
    </citation>
    <scope>NUCLEOTIDE SEQUENCE [LARGE SCALE GENOMIC DNA]</scope>
    <source>
        <strain evidence="3">CGMCC 1.12990</strain>
    </source>
</reference>
<feature type="domain" description="Fido" evidence="1">
    <location>
        <begin position="50"/>
        <end position="192"/>
    </location>
</feature>
<dbReference type="InterPro" id="IPR040198">
    <property type="entry name" value="Fido_containing"/>
</dbReference>
<protein>
    <submittedName>
        <fullName evidence="2">Cell filamentation protein</fullName>
    </submittedName>
</protein>
<dbReference type="PANTHER" id="PTHR13504:SF38">
    <property type="entry name" value="FIDO DOMAIN-CONTAINING PROTEIN"/>
    <property type="match status" value="1"/>
</dbReference>
<dbReference type="Gene3D" id="1.10.3290.10">
    <property type="entry name" value="Fido-like domain"/>
    <property type="match status" value="1"/>
</dbReference>
<evidence type="ECO:0000313" key="2">
    <source>
        <dbReference type="EMBL" id="GGG60157.1"/>
    </source>
</evidence>
<dbReference type="RefSeq" id="WP_188559651.1">
    <property type="nucleotide sequence ID" value="NZ_BMGS01000015.1"/>
</dbReference>
<dbReference type="PANTHER" id="PTHR13504">
    <property type="entry name" value="FIDO DOMAIN-CONTAINING PROTEIN DDB_G0283145"/>
    <property type="match status" value="1"/>
</dbReference>
<sequence length="198" mass="22343">MKYSSSDDEAEVLPNLLGLSSLEEVQQVETEGFLLAEQSLLNELREDELFDVAYIQEIHRRALSRVYGFAGRYRTVNLSKSGFTFPAAMHLPQSMADFERSMLRSLPHTWPDAASLTRDVAHVHAELLFIHPFREGNGRTARVLANLMAYKNGSTSFQWEALAEPERFNQYVQAVQAAGRLDYEPMQVVIASVLPPTP</sequence>
<gene>
    <name evidence="2" type="primary">fic</name>
    <name evidence="2" type="ORF">GCM10011378_40160</name>
</gene>
<evidence type="ECO:0000313" key="3">
    <source>
        <dbReference type="Proteomes" id="UP000601361"/>
    </source>
</evidence>
<dbReference type="SUPFAM" id="SSF140931">
    <property type="entry name" value="Fic-like"/>
    <property type="match status" value="1"/>
</dbReference>